<reference evidence="1 2" key="1">
    <citation type="submission" date="2019-07" db="EMBL/GenBank/DDBJ databases">
        <title>Whole genome shotgun sequence of Deinococcus cellulosilyticus NBRC 106333.</title>
        <authorList>
            <person name="Hosoyama A."/>
            <person name="Uohara A."/>
            <person name="Ohji S."/>
            <person name="Ichikawa N."/>
        </authorList>
    </citation>
    <scope>NUCLEOTIDE SEQUENCE [LARGE SCALE GENOMIC DNA]</scope>
    <source>
        <strain evidence="1 2">NBRC 106333</strain>
    </source>
</reference>
<name>A0A511MZ93_DEIC1</name>
<gene>
    <name evidence="1" type="ORF">DC3_15490</name>
</gene>
<dbReference type="Proteomes" id="UP000321306">
    <property type="component" value="Unassembled WGS sequence"/>
</dbReference>
<evidence type="ECO:0008006" key="3">
    <source>
        <dbReference type="Google" id="ProtNLM"/>
    </source>
</evidence>
<dbReference type="EMBL" id="BJXB01000005">
    <property type="protein sequence ID" value="GEM45914.1"/>
    <property type="molecule type" value="Genomic_DNA"/>
</dbReference>
<evidence type="ECO:0000313" key="2">
    <source>
        <dbReference type="Proteomes" id="UP000321306"/>
    </source>
</evidence>
<dbReference type="RefSeq" id="WP_146883625.1">
    <property type="nucleotide sequence ID" value="NZ_BJXB01000005.1"/>
</dbReference>
<sequence length="157" mass="17192">MRPKIKWLNLDETLRKLDQLVDIESQIPIEPIRTQVEQHALLGVDANVYSTEPGAYERTEELKRSIYAKVMSGTLGVEVGATADYASHVEYGSSVNALNQSQLEGAVTGRGKPESPLTLGRSGVRWTLPGPFVLPAAVYGRLLLEKAFVSAVKKVWG</sequence>
<organism evidence="1 2">
    <name type="scientific">Deinococcus cellulosilyticus (strain DSM 18568 / NBRC 106333 / KACC 11606 / 5516J-15)</name>
    <dbReference type="NCBI Taxonomy" id="1223518"/>
    <lineage>
        <taxon>Bacteria</taxon>
        <taxon>Thermotogati</taxon>
        <taxon>Deinococcota</taxon>
        <taxon>Deinococci</taxon>
        <taxon>Deinococcales</taxon>
        <taxon>Deinococcaceae</taxon>
        <taxon>Deinococcus</taxon>
    </lineage>
</organism>
<comment type="caution">
    <text evidence="1">The sequence shown here is derived from an EMBL/GenBank/DDBJ whole genome shotgun (WGS) entry which is preliminary data.</text>
</comment>
<proteinExistence type="predicted"/>
<dbReference type="OrthoDB" id="70730at2"/>
<dbReference type="AlphaFoldDB" id="A0A511MZ93"/>
<keyword evidence="2" id="KW-1185">Reference proteome</keyword>
<protein>
    <recommendedName>
        <fullName evidence="3">HK97 gp10 family phage protein</fullName>
    </recommendedName>
</protein>
<accession>A0A511MZ93</accession>
<evidence type="ECO:0000313" key="1">
    <source>
        <dbReference type="EMBL" id="GEM45914.1"/>
    </source>
</evidence>